<feature type="domain" description="Helicase C-terminal" evidence="15">
    <location>
        <begin position="482"/>
        <end position="661"/>
    </location>
</feature>
<feature type="compositionally biased region" description="Low complexity" evidence="13">
    <location>
        <begin position="1550"/>
        <end position="1562"/>
    </location>
</feature>
<feature type="compositionally biased region" description="Basic and acidic residues" evidence="13">
    <location>
        <begin position="717"/>
        <end position="737"/>
    </location>
</feature>
<reference evidence="17" key="1">
    <citation type="submission" date="2021-09" db="EMBL/GenBank/DDBJ databases">
        <title>A high-quality genome of the endoparasitic fungus Hirsutella rhossiliensis with a comparison of Hirsutella genomes reveals transposable elements contributing to genome size variation.</title>
        <authorList>
            <person name="Lin R."/>
            <person name="Jiao Y."/>
            <person name="Sun X."/>
            <person name="Ling J."/>
            <person name="Xie B."/>
            <person name="Cheng X."/>
        </authorList>
    </citation>
    <scope>NUCLEOTIDE SEQUENCE</scope>
    <source>
        <strain evidence="17">HR02</strain>
    </source>
</reference>
<dbReference type="GO" id="GO:0008195">
    <property type="term" value="F:phosphatidate phosphatase activity"/>
    <property type="evidence" value="ECO:0007669"/>
    <property type="project" value="InterPro"/>
</dbReference>
<comment type="caution">
    <text evidence="17">The sequence shown here is derived from an EMBL/GenBank/DDBJ whole genome shotgun (WGS) entry which is preliminary data.</text>
</comment>
<feature type="compositionally biased region" description="Basic residues" evidence="13">
    <location>
        <begin position="38"/>
        <end position="58"/>
    </location>
</feature>
<feature type="region of interest" description="Disordered" evidence="13">
    <location>
        <begin position="1401"/>
        <end position="1637"/>
    </location>
</feature>
<dbReference type="Pfam" id="PF00271">
    <property type="entry name" value="Helicase_C"/>
    <property type="match status" value="1"/>
</dbReference>
<evidence type="ECO:0000256" key="1">
    <source>
        <dbReference type="ARBA" id="ARBA00004123"/>
    </source>
</evidence>
<comment type="catalytic activity">
    <reaction evidence="10">
        <text>ATP + H2O = ADP + phosphate + H(+)</text>
        <dbReference type="Rhea" id="RHEA:13065"/>
        <dbReference type="ChEBI" id="CHEBI:15377"/>
        <dbReference type="ChEBI" id="CHEBI:15378"/>
        <dbReference type="ChEBI" id="CHEBI:30616"/>
        <dbReference type="ChEBI" id="CHEBI:43474"/>
        <dbReference type="ChEBI" id="CHEBI:456216"/>
        <dbReference type="EC" id="3.6.4.13"/>
    </reaction>
</comment>
<feature type="domain" description="Helicase ATP-binding" evidence="14">
    <location>
        <begin position="278"/>
        <end position="452"/>
    </location>
</feature>
<evidence type="ECO:0000256" key="11">
    <source>
        <dbReference type="PROSITE-ProRule" id="PRU00552"/>
    </source>
</evidence>
<evidence type="ECO:0000313" key="18">
    <source>
        <dbReference type="Proteomes" id="UP000824596"/>
    </source>
</evidence>
<evidence type="ECO:0000259" key="16">
    <source>
        <dbReference type="PROSITE" id="PS51195"/>
    </source>
</evidence>
<dbReference type="EMBL" id="JAIZPD010000003">
    <property type="protein sequence ID" value="KAH0966081.1"/>
    <property type="molecule type" value="Genomic_DNA"/>
</dbReference>
<dbReference type="InterPro" id="IPR001650">
    <property type="entry name" value="Helicase_C-like"/>
</dbReference>
<dbReference type="GO" id="GO:0042254">
    <property type="term" value="P:ribosome biogenesis"/>
    <property type="evidence" value="ECO:0007669"/>
    <property type="project" value="UniProtKB-KW"/>
</dbReference>
<evidence type="ECO:0000259" key="15">
    <source>
        <dbReference type="PROSITE" id="PS51194"/>
    </source>
</evidence>
<comment type="subcellular location">
    <subcellularLocation>
        <location evidence="1">Nucleus</location>
    </subcellularLocation>
</comment>
<feature type="compositionally biased region" description="Low complexity" evidence="13">
    <location>
        <begin position="1572"/>
        <end position="1588"/>
    </location>
</feature>
<evidence type="ECO:0000256" key="9">
    <source>
        <dbReference type="ARBA" id="ARBA00023242"/>
    </source>
</evidence>
<dbReference type="SMART" id="SM00487">
    <property type="entry name" value="DEXDc"/>
    <property type="match status" value="1"/>
</dbReference>
<feature type="compositionally biased region" description="Low complexity" evidence="13">
    <location>
        <begin position="1426"/>
        <end position="1439"/>
    </location>
</feature>
<evidence type="ECO:0000313" key="17">
    <source>
        <dbReference type="EMBL" id="KAH0966081.1"/>
    </source>
</evidence>
<feature type="compositionally biased region" description="Basic and acidic residues" evidence="13">
    <location>
        <begin position="133"/>
        <end position="142"/>
    </location>
</feature>
<evidence type="ECO:0000256" key="4">
    <source>
        <dbReference type="ARBA" id="ARBA00022741"/>
    </source>
</evidence>
<proteinExistence type="predicted"/>
<dbReference type="PANTHER" id="PTHR47959">
    <property type="entry name" value="ATP-DEPENDENT RNA HELICASE RHLE-RELATED"/>
    <property type="match status" value="1"/>
</dbReference>
<dbReference type="PANTHER" id="PTHR47959:SF1">
    <property type="entry name" value="ATP-DEPENDENT RNA HELICASE DBPA"/>
    <property type="match status" value="1"/>
</dbReference>
<dbReference type="PROSITE" id="PS51192">
    <property type="entry name" value="HELICASE_ATP_BIND_1"/>
    <property type="match status" value="1"/>
</dbReference>
<dbReference type="PROSITE" id="PS00039">
    <property type="entry name" value="DEAD_ATP_HELICASE"/>
    <property type="match status" value="1"/>
</dbReference>
<dbReference type="InterPro" id="IPR014001">
    <property type="entry name" value="Helicase_ATP-bd"/>
</dbReference>
<evidence type="ECO:0000259" key="14">
    <source>
        <dbReference type="PROSITE" id="PS51192"/>
    </source>
</evidence>
<name>A0A9P8SMF6_9HYPO</name>
<dbReference type="InterPro" id="IPR027417">
    <property type="entry name" value="P-loop_NTPase"/>
</dbReference>
<dbReference type="GeneID" id="68353226"/>
<dbReference type="PROSITE" id="PS51194">
    <property type="entry name" value="HELICASE_CTER"/>
    <property type="match status" value="1"/>
</dbReference>
<feature type="compositionally biased region" description="Acidic residues" evidence="13">
    <location>
        <begin position="195"/>
        <end position="221"/>
    </location>
</feature>
<dbReference type="CDD" id="cd17947">
    <property type="entry name" value="DEADc_DDX27"/>
    <property type="match status" value="1"/>
</dbReference>
<dbReference type="OrthoDB" id="2117591at2759"/>
<dbReference type="InterPro" id="IPR019236">
    <property type="entry name" value="APP1_cat"/>
</dbReference>
<dbReference type="Gene3D" id="3.40.50.300">
    <property type="entry name" value="P-loop containing nucleotide triphosphate hydrolases"/>
    <property type="match status" value="2"/>
</dbReference>
<feature type="compositionally biased region" description="Basic and acidic residues" evidence="13">
    <location>
        <begin position="679"/>
        <end position="694"/>
    </location>
</feature>
<feature type="region of interest" description="Disordered" evidence="13">
    <location>
        <begin position="679"/>
        <end position="769"/>
    </location>
</feature>
<evidence type="ECO:0000256" key="5">
    <source>
        <dbReference type="ARBA" id="ARBA00022801"/>
    </source>
</evidence>
<dbReference type="GO" id="GO:0003724">
    <property type="term" value="F:RNA helicase activity"/>
    <property type="evidence" value="ECO:0007669"/>
    <property type="project" value="UniProtKB-EC"/>
</dbReference>
<dbReference type="GO" id="GO:0003723">
    <property type="term" value="F:RNA binding"/>
    <property type="evidence" value="ECO:0007669"/>
    <property type="project" value="UniProtKB-KW"/>
</dbReference>
<keyword evidence="6 17" id="KW-0347">Helicase</keyword>
<dbReference type="Pfam" id="PF09949">
    <property type="entry name" value="APP1_cat"/>
    <property type="match status" value="1"/>
</dbReference>
<evidence type="ECO:0000256" key="10">
    <source>
        <dbReference type="ARBA" id="ARBA00047984"/>
    </source>
</evidence>
<dbReference type="GO" id="GO:0010467">
    <property type="term" value="P:gene expression"/>
    <property type="evidence" value="ECO:0007669"/>
    <property type="project" value="UniProtKB-ARBA"/>
</dbReference>
<keyword evidence="3" id="KW-0690">Ribosome biogenesis</keyword>
<dbReference type="SUPFAM" id="SSF52540">
    <property type="entry name" value="P-loop containing nucleoside triphosphate hydrolases"/>
    <property type="match status" value="2"/>
</dbReference>
<sequence length="1703" mass="187105">MAPQKRKTEDDDFVYTLSDDNEGREDPLGQEELPPQPPKKKTKTAAKAKPAKRSKKATQKASEGNDESQEGGKEDASEAPEGPWGRKDGDDGAIDSDFEFLIDQGGLGGDEEEEDFEGWGFEGAKKGISSNRKIVDVDDIIQRRRNKQKNDDDLDEDAVDVSMDDDDDQVLAEDAFGMNMSSDAEESGDEAKQQDEDDDSDSASASDDDSVATDDGEEDPEEQAKRDAFFAPDDGLGRSGQKGDPASTFMALSLSRPILRGLAAVGFTKPTPIQAKTIPIALMGRDVVGGAVTGSGKTGAFMIPILERLLYRPNKVPTTRVVVLTPTRELAMQCHAVAMKLASHTDIKFSLAVGGLSLKAQEAELRRRPDVVIATPGRFIDHMRNSASFNVDTVEILVLDEADRMLEDGFADELNEILNTLPKSRQTMLFSATMTSTVDRLIRVGMNKPVRLMVDAQKKTVGTLVQEFVRLRPGRDEKRMGYLVHLCKVLYTERVIIFFRQKKEAHRARVIFGLLDLSCAELHGSMNQTQRIQSVESFRDGKVSYLLATDLASRGLDIKGVDTVINYEAPQSLDIYVHRVGRTARAGRRGTAVTLAAEGDRKVVKAAVRAGKAQGAKIASRIIPPADADKWQDRVDDMEDEMKEIMQEEKEEKQLAHAEMQVMKGENLLEHEAEIKGRPKRTWFETQHDKEKAKLAGRAELNGVRESMKKKGGGKLSNKDKKKLDAKALRSDGDLWRKGKNSGAPAPGKGSKAGGGKPRAAPDYKKPNRSELQKDTWMLAPFRFFGLGPVRALRPHPRHTQSFARFLFPRAVRDRYRERLLSFHLDILPHIKHGVQSRIHRFIVRRQRRRADKGRVIDLVARHGRHLLLGPPRSRAAKDGRGPRPTTQMPTLAGLTTGYVPGVAADGSQETGERGERGYRRRKLAAMAGNLYRSGQQAVTDLRESYAQSRARGPDGEAAEPTGSPHIPGAFPDVAIVSNDDEQMVLFPSYAKRHERKHWYQATQADQSQVPEAGPAKDEEYWRQEWERHEDEKAIVDVDVRGWIYSPQVGPMTRRNRILIGLARQLSGISAPTRMQEEMRDQEKIAKEAALIEQRGQEEKRVAYSGGYSEQPPPDKGGPSVDAGGNTADSHAARLGEKRMPDSGAASPTLSARKGPSVHELSEAELILANANLMARVAPFLTYPLVAMPITIFFYNDTESQSRTVLTNDAGHFLVRAQLDFVPTHVRVLADERLSATQPVKVTEPHGVSLISDVDDTVKHSNISAGAREIFRNTFVRELAELTVDGVQECPWQLFPVLATFFKLGGLPPGSLHLKQYSGMLQGIFEPVAERKKTTLNRLMTDFPTRKFLLVGDSGEADLEVYTELALANPGRILAIFIRDVTTPPEKTGFFDSAALDLARHKTSSKTPDDEGSSSRASMIRRDSARGSVSGSDDSSRVSTKATGPAMGTLIDFSQEPEEIGVDKSAAIQADSRQKTSSTTDLPLERKKPPPPRPVKPAALRSRPSSTAEPSQAVGPGVDGSSPSTAATPPPPPPPPRTRKSAAGIEGGRLRPSSQLQRSSGTPKPPPPPPRSRAATPSSSRNLSPPLSVHRRGPSSNSDVDFDPLPPPSAPAPTSFGMSYFSSGPRSAETTPSDSPVLGAQVVNKKLDLWLRRLERAHEELDKQGVALYTWRKGQDVMVEAEAIVKEALEEMERAKGEAQRRR</sequence>
<dbReference type="GO" id="GO:0005829">
    <property type="term" value="C:cytosol"/>
    <property type="evidence" value="ECO:0007669"/>
    <property type="project" value="TreeGrafter"/>
</dbReference>
<feature type="region of interest" description="Disordered" evidence="13">
    <location>
        <begin position="1"/>
        <end position="245"/>
    </location>
</feature>
<keyword evidence="9" id="KW-0539">Nucleus</keyword>
<evidence type="ECO:0000256" key="12">
    <source>
        <dbReference type="SAM" id="Coils"/>
    </source>
</evidence>
<feature type="region of interest" description="Disordered" evidence="13">
    <location>
        <begin position="936"/>
        <end position="970"/>
    </location>
</feature>
<keyword evidence="7" id="KW-0067">ATP-binding</keyword>
<dbReference type="InterPro" id="IPR014014">
    <property type="entry name" value="RNA_helicase_DEAD_Q_motif"/>
</dbReference>
<evidence type="ECO:0000256" key="8">
    <source>
        <dbReference type="ARBA" id="ARBA00022884"/>
    </source>
</evidence>
<dbReference type="GO" id="GO:0005634">
    <property type="term" value="C:nucleus"/>
    <property type="evidence" value="ECO:0007669"/>
    <property type="project" value="UniProtKB-SubCell"/>
</dbReference>
<dbReference type="InterPro" id="IPR000629">
    <property type="entry name" value="RNA-helicase_DEAD-box_CS"/>
</dbReference>
<dbReference type="Proteomes" id="UP000824596">
    <property type="component" value="Unassembled WGS sequence"/>
</dbReference>
<evidence type="ECO:0000256" key="6">
    <source>
        <dbReference type="ARBA" id="ARBA00022806"/>
    </source>
</evidence>
<keyword evidence="5" id="KW-0378">Hydrolase</keyword>
<evidence type="ECO:0000256" key="3">
    <source>
        <dbReference type="ARBA" id="ARBA00022517"/>
    </source>
</evidence>
<dbReference type="CDD" id="cd18787">
    <property type="entry name" value="SF2_C_DEAD"/>
    <property type="match status" value="1"/>
</dbReference>
<feature type="compositionally biased region" description="Acidic residues" evidence="13">
    <location>
        <begin position="152"/>
        <end position="171"/>
    </location>
</feature>
<evidence type="ECO:0000256" key="2">
    <source>
        <dbReference type="ARBA" id="ARBA00012552"/>
    </source>
</evidence>
<evidence type="ECO:0000256" key="7">
    <source>
        <dbReference type="ARBA" id="ARBA00022840"/>
    </source>
</evidence>
<gene>
    <name evidence="17" type="ORF">HRG_04097</name>
</gene>
<feature type="region of interest" description="Disordered" evidence="13">
    <location>
        <begin position="1096"/>
        <end position="1157"/>
    </location>
</feature>
<dbReference type="InterPro" id="IPR050079">
    <property type="entry name" value="DEAD_box_RNA_helicase"/>
</dbReference>
<dbReference type="RefSeq" id="XP_044723594.1">
    <property type="nucleotide sequence ID" value="XM_044862568.1"/>
</dbReference>
<protein>
    <recommendedName>
        <fullName evidence="2">RNA helicase</fullName>
        <ecNumber evidence="2">3.6.4.13</ecNumber>
    </recommendedName>
</protein>
<dbReference type="InterPro" id="IPR011545">
    <property type="entry name" value="DEAD/DEAH_box_helicase_dom"/>
</dbReference>
<feature type="compositionally biased region" description="Basic and acidic residues" evidence="13">
    <location>
        <begin position="1131"/>
        <end position="1141"/>
    </location>
</feature>
<organism evidence="17 18">
    <name type="scientific">Hirsutella rhossiliensis</name>
    <dbReference type="NCBI Taxonomy" id="111463"/>
    <lineage>
        <taxon>Eukaryota</taxon>
        <taxon>Fungi</taxon>
        <taxon>Dikarya</taxon>
        <taxon>Ascomycota</taxon>
        <taxon>Pezizomycotina</taxon>
        <taxon>Sordariomycetes</taxon>
        <taxon>Hypocreomycetidae</taxon>
        <taxon>Hypocreales</taxon>
        <taxon>Ophiocordycipitaceae</taxon>
        <taxon>Hirsutella</taxon>
    </lineage>
</organism>
<keyword evidence="12" id="KW-0175">Coiled coil</keyword>
<dbReference type="SMART" id="SM00490">
    <property type="entry name" value="HELICc"/>
    <property type="match status" value="1"/>
</dbReference>
<feature type="compositionally biased region" description="Basic and acidic residues" evidence="13">
    <location>
        <begin position="760"/>
        <end position="769"/>
    </location>
</feature>
<keyword evidence="4" id="KW-0547">Nucleotide-binding</keyword>
<dbReference type="GO" id="GO:0005524">
    <property type="term" value="F:ATP binding"/>
    <property type="evidence" value="ECO:0007669"/>
    <property type="project" value="UniProtKB-KW"/>
</dbReference>
<evidence type="ECO:0000256" key="13">
    <source>
        <dbReference type="SAM" id="MobiDB-lite"/>
    </source>
</evidence>
<keyword evidence="8" id="KW-0694">RNA-binding</keyword>
<accession>A0A9P8SMF6</accession>
<dbReference type="EC" id="3.6.4.13" evidence="2"/>
<keyword evidence="18" id="KW-1185">Reference proteome</keyword>
<feature type="domain" description="DEAD-box RNA helicase Q" evidence="16">
    <location>
        <begin position="247"/>
        <end position="275"/>
    </location>
</feature>
<feature type="region of interest" description="Disordered" evidence="13">
    <location>
        <begin position="870"/>
        <end position="917"/>
    </location>
</feature>
<dbReference type="Pfam" id="PF00270">
    <property type="entry name" value="DEAD"/>
    <property type="match status" value="1"/>
</dbReference>
<feature type="coiled-coil region" evidence="12">
    <location>
        <begin position="628"/>
        <end position="666"/>
    </location>
</feature>
<feature type="compositionally biased region" description="Acidic residues" evidence="13">
    <location>
        <begin position="91"/>
        <end position="100"/>
    </location>
</feature>
<feature type="short sequence motif" description="Q motif" evidence="11">
    <location>
        <begin position="247"/>
        <end position="275"/>
    </location>
</feature>
<feature type="compositionally biased region" description="Polar residues" evidence="13">
    <location>
        <begin position="1616"/>
        <end position="1634"/>
    </location>
</feature>
<dbReference type="PROSITE" id="PS51195">
    <property type="entry name" value="Q_MOTIF"/>
    <property type="match status" value="1"/>
</dbReference>